<dbReference type="EC" id="4.1.2.25" evidence="6"/>
<name>A0ABS7DJZ6_9GAMM</name>
<evidence type="ECO:0000256" key="5">
    <source>
        <dbReference type="ARBA" id="ARBA00023239"/>
    </source>
</evidence>
<dbReference type="InterPro" id="IPR043133">
    <property type="entry name" value="GTP-CH-I_C/QueF"/>
</dbReference>
<evidence type="ECO:0000259" key="7">
    <source>
        <dbReference type="SMART" id="SM00905"/>
    </source>
</evidence>
<dbReference type="NCBIfam" id="TIGR00526">
    <property type="entry name" value="folB_dom"/>
    <property type="match status" value="1"/>
</dbReference>
<proteinExistence type="inferred from homology"/>
<gene>
    <name evidence="8" type="primary">folB</name>
    <name evidence="8" type="ORF">J5V48_08190</name>
</gene>
<comment type="function">
    <text evidence="6">Catalyzes the conversion of 7,8-dihydroneopterin to 6-hydroxymethyl-7,8-dihydropterin.</text>
</comment>
<dbReference type="GO" id="GO:0004150">
    <property type="term" value="F:dihydroneopterin aldolase activity"/>
    <property type="evidence" value="ECO:0007669"/>
    <property type="project" value="UniProtKB-EC"/>
</dbReference>
<dbReference type="SUPFAM" id="SSF55620">
    <property type="entry name" value="Tetrahydrobiopterin biosynthesis enzymes-like"/>
    <property type="match status" value="1"/>
</dbReference>
<evidence type="ECO:0000256" key="2">
    <source>
        <dbReference type="ARBA" id="ARBA00005013"/>
    </source>
</evidence>
<accession>A0ABS7DJZ6</accession>
<dbReference type="InterPro" id="IPR006157">
    <property type="entry name" value="FolB_dom"/>
</dbReference>
<keyword evidence="9" id="KW-1185">Reference proteome</keyword>
<dbReference type="NCBIfam" id="TIGR00525">
    <property type="entry name" value="folB"/>
    <property type="match status" value="1"/>
</dbReference>
<dbReference type="InterPro" id="IPR006156">
    <property type="entry name" value="Dihydroneopterin_aldolase"/>
</dbReference>
<dbReference type="EMBL" id="JAGFNY010000033">
    <property type="protein sequence ID" value="MBW7570871.1"/>
    <property type="molecule type" value="Genomic_DNA"/>
</dbReference>
<evidence type="ECO:0000313" key="8">
    <source>
        <dbReference type="EMBL" id="MBW7570871.1"/>
    </source>
</evidence>
<evidence type="ECO:0000313" key="9">
    <source>
        <dbReference type="Proteomes" id="UP000731465"/>
    </source>
</evidence>
<comment type="catalytic activity">
    <reaction evidence="1 6">
        <text>7,8-dihydroneopterin = 6-hydroxymethyl-7,8-dihydropterin + glycolaldehyde</text>
        <dbReference type="Rhea" id="RHEA:10540"/>
        <dbReference type="ChEBI" id="CHEBI:17001"/>
        <dbReference type="ChEBI" id="CHEBI:17071"/>
        <dbReference type="ChEBI" id="CHEBI:44841"/>
        <dbReference type="EC" id="4.1.2.25"/>
    </reaction>
</comment>
<dbReference type="PANTHER" id="PTHR42844">
    <property type="entry name" value="DIHYDRONEOPTERIN ALDOLASE 1-RELATED"/>
    <property type="match status" value="1"/>
</dbReference>
<comment type="pathway">
    <text evidence="2 6">Cofactor biosynthesis; tetrahydrofolate biosynthesis; 2-amino-4-hydroxy-6-hydroxymethyl-7,8-dihydropteridine diphosphate from 7,8-dihydroneopterin triphosphate: step 3/4.</text>
</comment>
<protein>
    <recommendedName>
        <fullName evidence="6">7,8-dihydroneopterin aldolase</fullName>
        <ecNumber evidence="6">4.1.2.25</ecNumber>
    </recommendedName>
</protein>
<feature type="domain" description="Dihydroneopterin aldolase/epimerase" evidence="7">
    <location>
        <begin position="5"/>
        <end position="115"/>
    </location>
</feature>
<evidence type="ECO:0000256" key="6">
    <source>
        <dbReference type="RuleBase" id="RU362079"/>
    </source>
</evidence>
<reference evidence="8 9" key="1">
    <citation type="submission" date="2021-03" db="EMBL/GenBank/DDBJ databases">
        <title>Succinivibrio sp. nov. isolated from feces of cow.</title>
        <authorList>
            <person name="Choi J.-Y."/>
        </authorList>
    </citation>
    <scope>NUCLEOTIDE SEQUENCE [LARGE SCALE GENOMIC DNA]</scope>
    <source>
        <strain evidence="8 9">AGMB01872</strain>
    </source>
</reference>
<keyword evidence="4 6" id="KW-0289">Folate biosynthesis</keyword>
<dbReference type="SMART" id="SM00905">
    <property type="entry name" value="FolB"/>
    <property type="match status" value="1"/>
</dbReference>
<evidence type="ECO:0000256" key="3">
    <source>
        <dbReference type="ARBA" id="ARBA00005708"/>
    </source>
</evidence>
<evidence type="ECO:0000256" key="4">
    <source>
        <dbReference type="ARBA" id="ARBA00022909"/>
    </source>
</evidence>
<sequence length="118" mass="13324">MNDYIFINNLKVDCIIGILPHEREITQPLMISIELECDLKKAGYSGNLDESINYAELADTVKEYTVQRKARLVEELGVELCDLILKEFKPKKVSITLNKPLAVENCDGVGIKITKVLE</sequence>
<comment type="similarity">
    <text evidence="3 6">Belongs to the DHNA family.</text>
</comment>
<keyword evidence="5 6" id="KW-0456">Lyase</keyword>
<dbReference type="RefSeq" id="WP_219938096.1">
    <property type="nucleotide sequence ID" value="NZ_JAGFNY010000033.1"/>
</dbReference>
<dbReference type="Gene3D" id="3.30.1130.10">
    <property type="match status" value="1"/>
</dbReference>
<dbReference type="Pfam" id="PF02152">
    <property type="entry name" value="FolB"/>
    <property type="match status" value="1"/>
</dbReference>
<dbReference type="Proteomes" id="UP000731465">
    <property type="component" value="Unassembled WGS sequence"/>
</dbReference>
<comment type="caution">
    <text evidence="8">The sequence shown here is derived from an EMBL/GenBank/DDBJ whole genome shotgun (WGS) entry which is preliminary data.</text>
</comment>
<evidence type="ECO:0000256" key="1">
    <source>
        <dbReference type="ARBA" id="ARBA00001353"/>
    </source>
</evidence>
<organism evidence="8 9">
    <name type="scientific">Succinivibrio faecicola</name>
    <dbReference type="NCBI Taxonomy" id="2820300"/>
    <lineage>
        <taxon>Bacteria</taxon>
        <taxon>Pseudomonadati</taxon>
        <taxon>Pseudomonadota</taxon>
        <taxon>Gammaproteobacteria</taxon>
        <taxon>Aeromonadales</taxon>
        <taxon>Succinivibrionaceae</taxon>
        <taxon>Succinivibrio</taxon>
    </lineage>
</organism>
<dbReference type="PANTHER" id="PTHR42844:SF1">
    <property type="entry name" value="DIHYDRONEOPTERIN ALDOLASE 1-RELATED"/>
    <property type="match status" value="1"/>
</dbReference>